<organism evidence="1 2">
    <name type="scientific">Bradyrhizobium erythrophlei</name>
    <dbReference type="NCBI Taxonomy" id="1437360"/>
    <lineage>
        <taxon>Bacteria</taxon>
        <taxon>Pseudomonadati</taxon>
        <taxon>Pseudomonadota</taxon>
        <taxon>Alphaproteobacteria</taxon>
        <taxon>Hyphomicrobiales</taxon>
        <taxon>Nitrobacteraceae</taxon>
        <taxon>Bradyrhizobium</taxon>
    </lineage>
</organism>
<dbReference type="AlphaFoldDB" id="A0A1M5K562"/>
<gene>
    <name evidence="1" type="ORF">SAMN05444169_2658</name>
</gene>
<protein>
    <recommendedName>
        <fullName evidence="3">PilZ domain-containing protein</fullName>
    </recommendedName>
</protein>
<proteinExistence type="predicted"/>
<reference evidence="1 2" key="1">
    <citation type="submission" date="2016-11" db="EMBL/GenBank/DDBJ databases">
        <authorList>
            <person name="Jaros S."/>
            <person name="Januszkiewicz K."/>
            <person name="Wedrychowicz H."/>
        </authorList>
    </citation>
    <scope>NUCLEOTIDE SEQUENCE [LARGE SCALE GENOMIC DNA]</scope>
    <source>
        <strain evidence="1 2">GAS242</strain>
    </source>
</reference>
<evidence type="ECO:0008006" key="3">
    <source>
        <dbReference type="Google" id="ProtNLM"/>
    </source>
</evidence>
<sequence length="82" mass="9026">MIHPRRFARVRPSGQVSKVAKIIVAPRAPIIDCTIIDYAPGGACLEVSPSVVLPNRFELLWGATKKRCRVVWKAGRRAGVAF</sequence>
<dbReference type="EMBL" id="LT670818">
    <property type="protein sequence ID" value="SHG47926.1"/>
    <property type="molecule type" value="Genomic_DNA"/>
</dbReference>
<dbReference type="RefSeq" id="WP_079566362.1">
    <property type="nucleotide sequence ID" value="NZ_LT670818.1"/>
</dbReference>
<accession>A0A1M5K562</accession>
<name>A0A1M5K562_9BRAD</name>
<evidence type="ECO:0000313" key="2">
    <source>
        <dbReference type="Proteomes" id="UP000190675"/>
    </source>
</evidence>
<evidence type="ECO:0000313" key="1">
    <source>
        <dbReference type="EMBL" id="SHG47926.1"/>
    </source>
</evidence>
<dbReference type="Proteomes" id="UP000190675">
    <property type="component" value="Chromosome I"/>
</dbReference>